<protein>
    <submittedName>
        <fullName evidence="1">Uncharacterized protein</fullName>
    </submittedName>
</protein>
<dbReference type="AlphaFoldDB" id="M6HGV0"/>
<accession>M6HGV0</accession>
<dbReference type="Proteomes" id="UP000012089">
    <property type="component" value="Unassembled WGS sequence"/>
</dbReference>
<proteinExistence type="predicted"/>
<dbReference type="NCBIfam" id="NF047436">
    <property type="entry name" value="LA_2272_repeat"/>
    <property type="match status" value="1"/>
</dbReference>
<gene>
    <name evidence="1" type="ORF">LEP1GSC158_1570</name>
</gene>
<comment type="caution">
    <text evidence="1">The sequence shown here is derived from an EMBL/GenBank/DDBJ whole genome shotgun (WGS) entry which is preliminary data.</text>
</comment>
<dbReference type="EMBL" id="AFMF02000022">
    <property type="protein sequence ID" value="EMM96508.1"/>
    <property type="molecule type" value="Genomic_DNA"/>
</dbReference>
<reference evidence="1 2" key="1">
    <citation type="submission" date="2013-01" db="EMBL/GenBank/DDBJ databases">
        <authorList>
            <person name="Harkins D.M."/>
            <person name="Durkin A.S."/>
            <person name="Brinkac L.M."/>
            <person name="Haft D.H."/>
            <person name="Selengut J.D."/>
            <person name="Sanka R."/>
            <person name="DePew J."/>
            <person name="Purushe J."/>
            <person name="Tulsiani S.M."/>
            <person name="Graham G.C."/>
            <person name="Burns M.-A."/>
            <person name="Dohnt M.F."/>
            <person name="Smythe L.D."/>
            <person name="McKay D.B."/>
            <person name="Craig S.B."/>
            <person name="Vinetz J.M."/>
            <person name="Sutton G.G."/>
            <person name="Nierman W.C."/>
            <person name="Fouts D.E."/>
        </authorList>
    </citation>
    <scope>NUCLEOTIDE SEQUENCE [LARGE SCALE GENOMIC DNA]</scope>
    <source>
        <strain evidence="1 2">LT2156</strain>
    </source>
</reference>
<dbReference type="NCBIfam" id="NF047435">
    <property type="entry name" value="LA_2272_fam_lipo"/>
    <property type="match status" value="1"/>
</dbReference>
<organism evidence="1 2">
    <name type="scientific">Leptospira interrogans serovar Zanoni str. LT2156</name>
    <dbReference type="NCBI Taxonomy" id="1001601"/>
    <lineage>
        <taxon>Bacteria</taxon>
        <taxon>Pseudomonadati</taxon>
        <taxon>Spirochaetota</taxon>
        <taxon>Spirochaetia</taxon>
        <taxon>Leptospirales</taxon>
        <taxon>Leptospiraceae</taxon>
        <taxon>Leptospira</taxon>
    </lineage>
</organism>
<evidence type="ECO:0000313" key="1">
    <source>
        <dbReference type="EMBL" id="EMM96508.1"/>
    </source>
</evidence>
<name>M6HGV0_LEPIR</name>
<dbReference type="InterPro" id="IPR058093">
    <property type="entry name" value="LA_2272-like"/>
</dbReference>
<evidence type="ECO:0000313" key="2">
    <source>
        <dbReference type="Proteomes" id="UP000012089"/>
    </source>
</evidence>
<sequence length="98" mass="11219">MTSEKTIKIPPKTQTEVFRLNLIHGNVENLYGLNVGIFNSVNNSMIGAQVGIVNLSDKNTYGWQFAIINMAEKKDYSRFRQALQIYLLELKKIPPVYK</sequence>